<reference evidence="1 2" key="1">
    <citation type="journal article" date="2012" name="J. Bacteriol.">
        <title>Complete genome sequences of Desulfosporosinus orientis DSM765T, Desulfosporosinus youngiae DSM17734T, Desulfosporosinus meridiei DSM13257T, and Desulfosporosinus acidiphilus DSM22704T.</title>
        <authorList>
            <person name="Pester M."/>
            <person name="Brambilla E."/>
            <person name="Alazard D."/>
            <person name="Rattei T."/>
            <person name="Weinmaier T."/>
            <person name="Han J."/>
            <person name="Lucas S."/>
            <person name="Lapidus A."/>
            <person name="Cheng J.F."/>
            <person name="Goodwin L."/>
            <person name="Pitluck S."/>
            <person name="Peters L."/>
            <person name="Ovchinnikova G."/>
            <person name="Teshima H."/>
            <person name="Detter J.C."/>
            <person name="Han C.S."/>
            <person name="Tapia R."/>
            <person name="Land M.L."/>
            <person name="Hauser L."/>
            <person name="Kyrpides N.C."/>
            <person name="Ivanova N.N."/>
            <person name="Pagani I."/>
            <person name="Huntmann M."/>
            <person name="Wei C.L."/>
            <person name="Davenport K.W."/>
            <person name="Daligault H."/>
            <person name="Chain P.S."/>
            <person name="Chen A."/>
            <person name="Mavromatis K."/>
            <person name="Markowitz V."/>
            <person name="Szeto E."/>
            <person name="Mikhailova N."/>
            <person name="Pati A."/>
            <person name="Wagner M."/>
            <person name="Woyke T."/>
            <person name="Ollivier B."/>
            <person name="Klenk H.P."/>
            <person name="Spring S."/>
            <person name="Loy A."/>
        </authorList>
    </citation>
    <scope>NUCLEOTIDE SEQUENCE [LARGE SCALE GENOMIC DNA]</scope>
    <source>
        <strain evidence="2">DSM 22704 / JCM 16185 / SJ4</strain>
    </source>
</reference>
<accession>I4DC47</accession>
<sequence>MDKSKVIIISLDQETFLKLPSDSTSKRGPAQAGPLLLVLSESITFD</sequence>
<dbReference type="HOGENOM" id="CLU_3182829_0_0_9"/>
<dbReference type="EMBL" id="CP003639">
    <property type="protein sequence ID" value="AFM43371.1"/>
    <property type="molecule type" value="Genomic_DNA"/>
</dbReference>
<gene>
    <name evidence="1" type="ordered locus">Desaci_4531</name>
</gene>
<keyword evidence="2" id="KW-1185">Reference proteome</keyword>
<evidence type="ECO:0000313" key="1">
    <source>
        <dbReference type="EMBL" id="AFM43371.1"/>
    </source>
</evidence>
<name>I4DC47_DESAJ</name>
<evidence type="ECO:0000313" key="2">
    <source>
        <dbReference type="Proteomes" id="UP000002892"/>
    </source>
</evidence>
<dbReference type="KEGG" id="dai:Desaci_4531"/>
<dbReference type="AlphaFoldDB" id="I4DC47"/>
<protein>
    <submittedName>
        <fullName evidence="1">Uncharacterized protein</fullName>
    </submittedName>
</protein>
<organism evidence="1 2">
    <name type="scientific">Desulfosporosinus acidiphilus (strain DSM 22704 / JCM 16185 / SJ4)</name>
    <dbReference type="NCBI Taxonomy" id="646529"/>
    <lineage>
        <taxon>Bacteria</taxon>
        <taxon>Bacillati</taxon>
        <taxon>Bacillota</taxon>
        <taxon>Clostridia</taxon>
        <taxon>Eubacteriales</taxon>
        <taxon>Desulfitobacteriaceae</taxon>
        <taxon>Desulfosporosinus</taxon>
    </lineage>
</organism>
<dbReference type="Proteomes" id="UP000002892">
    <property type="component" value="Chromosome"/>
</dbReference>
<proteinExistence type="predicted"/>